<keyword evidence="2" id="KW-1185">Reference proteome</keyword>
<dbReference type="Pfam" id="PF23812">
    <property type="entry name" value="Phage_TAC_18"/>
    <property type="match status" value="1"/>
</dbReference>
<organism evidence="1 2">
    <name type="scientific">Mesoterricola sediminis</name>
    <dbReference type="NCBI Taxonomy" id="2927980"/>
    <lineage>
        <taxon>Bacteria</taxon>
        <taxon>Pseudomonadati</taxon>
        <taxon>Acidobacteriota</taxon>
        <taxon>Holophagae</taxon>
        <taxon>Holophagales</taxon>
        <taxon>Holophagaceae</taxon>
        <taxon>Mesoterricola</taxon>
    </lineage>
</organism>
<evidence type="ECO:0000313" key="2">
    <source>
        <dbReference type="Proteomes" id="UP001228113"/>
    </source>
</evidence>
<sequence length="114" mass="12864">MLAHAEPLFRLARTDKDGVSLLQKLQHVEKATGKRPPELEIPDPPVSAVHVLSWFQDLSEARGGTGFGALPIQWGDIQAWSQLTGTTIRPWEVRLIRSLDRLWLSVFKPSQENK</sequence>
<proteinExistence type="predicted"/>
<dbReference type="AlphaFoldDB" id="A0AA48GU77"/>
<dbReference type="Proteomes" id="UP001228113">
    <property type="component" value="Chromosome"/>
</dbReference>
<evidence type="ECO:0000313" key="1">
    <source>
        <dbReference type="EMBL" id="BDU76304.1"/>
    </source>
</evidence>
<gene>
    <name evidence="1" type="ORF">METESE_12620</name>
</gene>
<dbReference type="KEGG" id="msea:METESE_12620"/>
<accession>A0AA48GU77</accession>
<protein>
    <submittedName>
        <fullName evidence="1">Uncharacterized protein</fullName>
    </submittedName>
</protein>
<name>A0AA48GU77_9BACT</name>
<dbReference type="RefSeq" id="WP_316411338.1">
    <property type="nucleotide sequence ID" value="NZ_AP027081.1"/>
</dbReference>
<reference evidence="1" key="1">
    <citation type="journal article" date="2023" name="Int. J. Syst. Evol. Microbiol.">
        <title>Mesoterricola silvestris gen. nov., sp. nov., Mesoterricola sediminis sp. nov., Geothrix oryzae sp. nov., Geothrix edaphica sp. nov., Geothrix rubra sp. nov., and Geothrix limicola sp. nov., six novel members of Acidobacteriota isolated from soils.</title>
        <authorList>
            <person name="Itoh H."/>
            <person name="Sugisawa Y."/>
            <person name="Mise K."/>
            <person name="Xu Z."/>
            <person name="Kuniyasu M."/>
            <person name="Ushijima N."/>
            <person name="Kawano K."/>
            <person name="Kobayashi E."/>
            <person name="Shiratori Y."/>
            <person name="Masuda Y."/>
            <person name="Senoo K."/>
        </authorList>
    </citation>
    <scope>NUCLEOTIDE SEQUENCE</scope>
    <source>
        <strain evidence="1">W786</strain>
    </source>
</reference>
<dbReference type="EMBL" id="AP027081">
    <property type="protein sequence ID" value="BDU76304.1"/>
    <property type="molecule type" value="Genomic_DNA"/>
</dbReference>
<dbReference type="InterPro" id="IPR056919">
    <property type="entry name" value="Phage_TAC_18"/>
</dbReference>